<comment type="caution">
    <text evidence="6">The sequence shown here is derived from an EMBL/GenBank/DDBJ whole genome shotgun (WGS) entry which is preliminary data.</text>
</comment>
<reference evidence="6" key="1">
    <citation type="journal article" date="2014" name="Int. J. Syst. Evol. Microbiol.">
        <title>Complete genome sequence of Corynebacterium casei LMG S-19264T (=DSM 44701T), isolated from a smear-ripened cheese.</title>
        <authorList>
            <consortium name="US DOE Joint Genome Institute (JGI-PGF)"/>
            <person name="Walter F."/>
            <person name="Albersmeier A."/>
            <person name="Kalinowski J."/>
            <person name="Ruckert C."/>
        </authorList>
    </citation>
    <scope>NUCLEOTIDE SEQUENCE</scope>
    <source>
        <strain evidence="6">KCTC 32255</strain>
    </source>
</reference>
<dbReference type="PANTHER" id="PTHR30632:SF14">
    <property type="entry name" value="TUNGSTATE_MOLYBDATE_CHROMATE-BINDING PROTEIN MODA"/>
    <property type="match status" value="1"/>
</dbReference>
<dbReference type="Gene3D" id="3.40.190.10">
    <property type="entry name" value="Periplasmic binding protein-like II"/>
    <property type="match status" value="2"/>
</dbReference>
<dbReference type="PANTHER" id="PTHR30632">
    <property type="entry name" value="MOLYBDATE-BINDING PERIPLASMIC PROTEIN"/>
    <property type="match status" value="1"/>
</dbReference>
<keyword evidence="2 4" id="KW-0479">Metal-binding</keyword>
<dbReference type="Pfam" id="PF13531">
    <property type="entry name" value="SBP_bac_11"/>
    <property type="match status" value="1"/>
</dbReference>
<reference evidence="6" key="2">
    <citation type="submission" date="2020-09" db="EMBL/GenBank/DDBJ databases">
        <authorList>
            <person name="Sun Q."/>
            <person name="Kim S."/>
        </authorList>
    </citation>
    <scope>NUCLEOTIDE SEQUENCE</scope>
    <source>
        <strain evidence="6">KCTC 32255</strain>
    </source>
</reference>
<dbReference type="CDD" id="cd13539">
    <property type="entry name" value="PBP2_AvModA"/>
    <property type="match status" value="1"/>
</dbReference>
<dbReference type="EMBL" id="BMZA01000005">
    <property type="protein sequence ID" value="GGZ03467.1"/>
    <property type="molecule type" value="Genomic_DNA"/>
</dbReference>
<dbReference type="SUPFAM" id="SSF53850">
    <property type="entry name" value="Periplasmic binding protein-like II"/>
    <property type="match status" value="1"/>
</dbReference>
<feature type="chain" id="PRO_5036932073" evidence="5">
    <location>
        <begin position="23"/>
        <end position="249"/>
    </location>
</feature>
<dbReference type="AlphaFoldDB" id="A0A918PEA9"/>
<dbReference type="NCBIfam" id="TIGR01256">
    <property type="entry name" value="modA"/>
    <property type="match status" value="1"/>
</dbReference>
<dbReference type="InterPro" id="IPR005950">
    <property type="entry name" value="ModA"/>
</dbReference>
<comment type="similarity">
    <text evidence="1">Belongs to the bacterial solute-binding protein ModA family.</text>
</comment>
<protein>
    <submittedName>
        <fullName evidence="6">Molybdate ABC transporter substrate-binding protein</fullName>
    </submittedName>
</protein>
<dbReference type="RefSeq" id="WP_189620859.1">
    <property type="nucleotide sequence ID" value="NZ_BMZA01000005.1"/>
</dbReference>
<dbReference type="GO" id="GO:0015689">
    <property type="term" value="P:molybdate ion transport"/>
    <property type="evidence" value="ECO:0007669"/>
    <property type="project" value="InterPro"/>
</dbReference>
<dbReference type="Proteomes" id="UP000648075">
    <property type="component" value="Unassembled WGS sequence"/>
</dbReference>
<feature type="binding site" evidence="4">
    <location>
        <position position="167"/>
    </location>
    <ligand>
        <name>molybdate</name>
        <dbReference type="ChEBI" id="CHEBI:36264"/>
    </ligand>
</feature>
<evidence type="ECO:0000256" key="2">
    <source>
        <dbReference type="ARBA" id="ARBA00022723"/>
    </source>
</evidence>
<accession>A0A918PEA9</accession>
<feature type="signal peptide" evidence="5">
    <location>
        <begin position="1"/>
        <end position="22"/>
    </location>
</feature>
<evidence type="ECO:0000256" key="1">
    <source>
        <dbReference type="ARBA" id="ARBA00009175"/>
    </source>
</evidence>
<organism evidence="6 7">
    <name type="scientific">Novosphingobium colocasiae</name>
    <dbReference type="NCBI Taxonomy" id="1256513"/>
    <lineage>
        <taxon>Bacteria</taxon>
        <taxon>Pseudomonadati</taxon>
        <taxon>Pseudomonadota</taxon>
        <taxon>Alphaproteobacteria</taxon>
        <taxon>Sphingomonadales</taxon>
        <taxon>Sphingomonadaceae</taxon>
        <taxon>Novosphingobium</taxon>
    </lineage>
</organism>
<keyword evidence="4" id="KW-0500">Molybdenum</keyword>
<keyword evidence="3 5" id="KW-0732">Signal</keyword>
<dbReference type="GO" id="GO:0030973">
    <property type="term" value="F:molybdate ion binding"/>
    <property type="evidence" value="ECO:0007669"/>
    <property type="project" value="InterPro"/>
</dbReference>
<evidence type="ECO:0000256" key="5">
    <source>
        <dbReference type="SAM" id="SignalP"/>
    </source>
</evidence>
<evidence type="ECO:0000313" key="6">
    <source>
        <dbReference type="EMBL" id="GGZ03467.1"/>
    </source>
</evidence>
<gene>
    <name evidence="6" type="ORF">GCM10011614_18000</name>
</gene>
<evidence type="ECO:0000313" key="7">
    <source>
        <dbReference type="Proteomes" id="UP000648075"/>
    </source>
</evidence>
<evidence type="ECO:0000256" key="4">
    <source>
        <dbReference type="PIRSR" id="PIRSR004846-1"/>
    </source>
</evidence>
<name>A0A918PEA9_9SPHN</name>
<dbReference type="InterPro" id="IPR044084">
    <property type="entry name" value="AvModA-like_subst-bd"/>
</dbReference>
<dbReference type="PIRSF" id="PIRSF004846">
    <property type="entry name" value="ModA"/>
    <property type="match status" value="1"/>
</dbReference>
<proteinExistence type="inferred from homology"/>
<sequence length="249" mass="25962">MRIFRAALGMAALAGVAVPASAGEVHVAVAANFTDPAKEIAAAFRRRTGNDAVLSFGSSGAFYTQIAQGAPFEVFLSADNERPAKAEQDGLAVPGTRFTYAVGTLALYSTRPGLVDQGGGILRRGTFDKIAIADPLLAPYGTAAMETMGKLGVTANLRPKLVKGGSITQTYQFVATGAAEIGFVAYSQIARVPGGSRWIVPAKLHAPIEQQAVLLRTGAADRAAISFMKFLKSPAAGAIIRKYGYALAR</sequence>
<dbReference type="InterPro" id="IPR050682">
    <property type="entry name" value="ModA/WtpA"/>
</dbReference>
<keyword evidence="7" id="KW-1185">Reference proteome</keyword>
<dbReference type="GO" id="GO:0046872">
    <property type="term" value="F:metal ion binding"/>
    <property type="evidence" value="ECO:0007669"/>
    <property type="project" value="UniProtKB-KW"/>
</dbReference>
<feature type="binding site" evidence="4">
    <location>
        <position position="59"/>
    </location>
    <ligand>
        <name>molybdate</name>
        <dbReference type="ChEBI" id="CHEBI:36264"/>
    </ligand>
</feature>
<evidence type="ECO:0000256" key="3">
    <source>
        <dbReference type="ARBA" id="ARBA00022729"/>
    </source>
</evidence>